<dbReference type="Proteomes" id="UP000324705">
    <property type="component" value="Chromosome 5A"/>
</dbReference>
<dbReference type="Gramene" id="TRITD5Av1G017380.3">
    <property type="protein sequence ID" value="TRITD5Av1G017380.3"/>
    <property type="gene ID" value="TRITD5Av1G017380"/>
</dbReference>
<dbReference type="InterPro" id="IPR039191">
    <property type="entry name" value="Nopp140-like"/>
</dbReference>
<protein>
    <recommendedName>
        <fullName evidence="2">Srp40 C-terminal domain-containing protein</fullName>
    </recommendedName>
</protein>
<feature type="region of interest" description="Disordered" evidence="1">
    <location>
        <begin position="23"/>
        <end position="47"/>
    </location>
</feature>
<accession>A0A9R0TFB1</accession>
<evidence type="ECO:0000259" key="2">
    <source>
        <dbReference type="Pfam" id="PF05022"/>
    </source>
</evidence>
<feature type="region of interest" description="Disordered" evidence="1">
    <location>
        <begin position="155"/>
        <end position="247"/>
    </location>
</feature>
<feature type="compositionally biased region" description="Basic and acidic residues" evidence="1">
    <location>
        <begin position="189"/>
        <end position="200"/>
    </location>
</feature>
<dbReference type="InterPro" id="IPR007718">
    <property type="entry name" value="Srp40_C"/>
</dbReference>
<feature type="compositionally biased region" description="Polar residues" evidence="1">
    <location>
        <begin position="328"/>
        <end position="337"/>
    </location>
</feature>
<feature type="compositionally biased region" description="Basic and acidic residues" evidence="1">
    <location>
        <begin position="260"/>
        <end position="282"/>
    </location>
</feature>
<dbReference type="AlphaFoldDB" id="A0A9R0TFB1"/>
<proteinExistence type="predicted"/>
<keyword evidence="4" id="KW-1185">Reference proteome</keyword>
<dbReference type="PANTHER" id="PTHR23216:SF1">
    <property type="entry name" value="NUCLEOLAR AND COILED-BODY PHOSPHOPROTEIN 1"/>
    <property type="match status" value="1"/>
</dbReference>
<dbReference type="InterPro" id="IPR006594">
    <property type="entry name" value="LisH"/>
</dbReference>
<organism evidence="3 4">
    <name type="scientific">Triticum turgidum subsp. durum</name>
    <name type="common">Durum wheat</name>
    <name type="synonym">Triticum durum</name>
    <dbReference type="NCBI Taxonomy" id="4567"/>
    <lineage>
        <taxon>Eukaryota</taxon>
        <taxon>Viridiplantae</taxon>
        <taxon>Streptophyta</taxon>
        <taxon>Embryophyta</taxon>
        <taxon>Tracheophyta</taxon>
        <taxon>Spermatophyta</taxon>
        <taxon>Magnoliopsida</taxon>
        <taxon>Liliopsida</taxon>
        <taxon>Poales</taxon>
        <taxon>Poaceae</taxon>
        <taxon>BOP clade</taxon>
        <taxon>Pooideae</taxon>
        <taxon>Triticodae</taxon>
        <taxon>Triticeae</taxon>
        <taxon>Triticinae</taxon>
        <taxon>Triticum</taxon>
    </lineage>
</organism>
<reference evidence="3 4" key="1">
    <citation type="submission" date="2017-09" db="EMBL/GenBank/DDBJ databases">
        <authorList>
            <consortium name="International Durum Wheat Genome Sequencing Consortium (IDWGSC)"/>
            <person name="Milanesi L."/>
        </authorList>
    </citation>
    <scope>NUCLEOTIDE SEQUENCE [LARGE SCALE GENOMIC DNA]</scope>
    <source>
        <strain evidence="4">cv. Svevo</strain>
    </source>
</reference>
<dbReference type="PROSITE" id="PS50896">
    <property type="entry name" value="LISH"/>
    <property type="match status" value="1"/>
</dbReference>
<feature type="region of interest" description="Disordered" evidence="1">
    <location>
        <begin position="260"/>
        <end position="450"/>
    </location>
</feature>
<dbReference type="PANTHER" id="PTHR23216">
    <property type="entry name" value="NUCLEOLAR AND COILED-BODY PHOSPHOPROTEIN 1"/>
    <property type="match status" value="1"/>
</dbReference>
<evidence type="ECO:0000256" key="1">
    <source>
        <dbReference type="SAM" id="MobiDB-lite"/>
    </source>
</evidence>
<gene>
    <name evidence="3" type="ORF">TRITD_5Av1G017380</name>
</gene>
<feature type="domain" description="Srp40 C-terminal" evidence="2">
    <location>
        <begin position="452"/>
        <end position="524"/>
    </location>
</feature>
<dbReference type="Pfam" id="PF05022">
    <property type="entry name" value="SRP40_C"/>
    <property type="match status" value="1"/>
</dbReference>
<dbReference type="EMBL" id="LT934119">
    <property type="protein sequence ID" value="VAI12844.1"/>
    <property type="molecule type" value="Genomic_DNA"/>
</dbReference>
<dbReference type="GO" id="GO:0005730">
    <property type="term" value="C:nucleolus"/>
    <property type="evidence" value="ECO:0007669"/>
    <property type="project" value="InterPro"/>
</dbReference>
<feature type="compositionally biased region" description="Basic and acidic residues" evidence="1">
    <location>
        <begin position="170"/>
        <end position="181"/>
    </location>
</feature>
<evidence type="ECO:0000313" key="4">
    <source>
        <dbReference type="Proteomes" id="UP000324705"/>
    </source>
</evidence>
<sequence length="530" mass="57147">MLFVPRQVALASLPSAPAAAAAAAMAKEEAKKEKKSKSKGAATKASPGPDARVLAAVAAFLESSGLPRTLAALLSEANLEGDAWRSSPVNLEDVVSKLLESSTSAPGADITASNEQGSYIFVCYYELSWFGVDPVFPFDWCSPEFVDAEKTDDAVAEEKGVGKKKKNKKGGAEAHESESKASEPSAPEKPSEKADDETKEKKRKKKKDSSSVGDDGEANAVVKTDDQKTDGKKKKSKKQENDEDVEARLEKVELAVKAKFEAAGKLKDHDKKSGEDEPKTQNDEANENGLSDGAPLDKGKKKKKSKSTSETSDKIDAGTAPAEAEVKSNGSSENNNAVGEGKDVNEKKNKKKKKKSGSEENVQVEDKQVAGKDSAPKPDDENKTAMDIENGQDGKASADDAVVSKKRKLEEVEGSKPPAKEDITATEDDVKEPSTASKSNKRQKLSEPKIAFQRVKTEDIKFADERLQDNSYWAKGGADSGYGAKAQEILGQVRGRDFRHEKTKKKRGTYKGGFIDLQTHSIKFNNSDDE</sequence>
<feature type="compositionally biased region" description="Basic and acidic residues" evidence="1">
    <location>
        <begin position="364"/>
        <end position="386"/>
    </location>
</feature>
<evidence type="ECO:0000313" key="3">
    <source>
        <dbReference type="EMBL" id="VAI12844.1"/>
    </source>
</evidence>
<feature type="compositionally biased region" description="Basic and acidic residues" evidence="1">
    <location>
        <begin position="408"/>
        <end position="423"/>
    </location>
</feature>
<name>A0A9R0TFB1_TRITD</name>
<dbReference type="OMA" id="ENNSGME"/>